<dbReference type="GO" id="GO:0031640">
    <property type="term" value="P:killing of cells of another organism"/>
    <property type="evidence" value="ECO:0007669"/>
    <property type="project" value="UniProtKB-KW"/>
</dbReference>
<sequence>MSIASPPSEPDVPSPDHGLTGLVLLAQFHGVAADPTQLSHQFGRGAEPFAETDLLLAAKSLELKARIIGQPAERVGLAALPALALAPSGEHFIVARTDGDKVLIHDLKSGRPLVLSREEFRARYDGRLLVVTSRASVAGTLARFDFTWFIPAIVKYRRLLLEVLGVSFVLQLFALITPLFFQVVMDKVLVHRGFTTLDVIAVGLLVVSLFEILLSCLRNYVFSHTTNRIDVELGARLFRHLLALPVAYFEARRVGDTVARVRELENIRNFLTGSALTSVLDLLFSVVFLAVMAWYSGWLTLIVVVSLPCYALWSTSLTPVLRQRLDEKFARGADNQSFLVEAVGGIGTVKAMAVEPHLTRRWDNQLAAYVSAGFKVTRLANIGQHGVQLIQKLVTVATLWLGARLVIDGELSVGQLVAFNMLAGQVAAPVIRLAQLWQDFQQVGISVQRLGDLLNTRTETPASRAALPAIQGAIAFEDVVFRYRPDGPEILKTLNLTIRPGEVVGIVGRSGSGKSTLTKLIQRLYVPERGRVLVDGNDLALADPAWLRRQIGVVLQENLLFNQSIRDNIALADPGMPLDKVIQAAKLAGAHDFIMELAEGYDTVVGEHGSNLSGGQRQRIAIARALVCNPRILIFDEATSALDYESERAVMQNMRAICQGRTVIVIAHRLSTVRGAHRIIAPTFRDKANPPRWVGMDVWAATICFNTVEAAKKGLPKPESWADLAKPFYKNQVVMPHPASSGTGFLDVSAWLQMFGDKKGWDYMDRLHTNIAQYVHSGSKPCKMAAAGEYPIGISFEYRGAQLKEKGAPIDLVFPKEGLGWDLEATAILKGTKNLDAARKLADFAASRPAMELYEKNYAVVALPGVAKPNPLLPANYEKKLVKNDFTWAAKHRDAILKEWSRRYESKAEAK</sequence>
<comment type="function">
    <text evidence="10">Involved in the export of calmodulin-sensitive adenylate cyclase-hemolysin (cyclolysin).</text>
</comment>
<feature type="transmembrane region" description="Helical" evidence="13">
    <location>
        <begin position="270"/>
        <end position="295"/>
    </location>
</feature>
<dbReference type="PANTHER" id="PTHR24221:SF647">
    <property type="entry name" value="BLL6336 PROTEIN"/>
    <property type="match status" value="1"/>
</dbReference>
<dbReference type="SUPFAM" id="SSF52540">
    <property type="entry name" value="P-loop containing nucleoside triphosphate hydrolases"/>
    <property type="match status" value="1"/>
</dbReference>
<dbReference type="GO" id="GO:0006508">
    <property type="term" value="P:proteolysis"/>
    <property type="evidence" value="ECO:0007669"/>
    <property type="project" value="InterPro"/>
</dbReference>
<name>A0A345Y2W2_9NEIS</name>
<dbReference type="Gene3D" id="3.90.70.10">
    <property type="entry name" value="Cysteine proteinases"/>
    <property type="match status" value="1"/>
</dbReference>
<dbReference type="GO" id="GO:0005886">
    <property type="term" value="C:plasma membrane"/>
    <property type="evidence" value="ECO:0007669"/>
    <property type="project" value="UniProtKB-SubCell"/>
</dbReference>
<dbReference type="OrthoDB" id="8554730at2"/>
<proteinExistence type="inferred from homology"/>
<dbReference type="GO" id="GO:0034040">
    <property type="term" value="F:ATPase-coupled lipid transmembrane transporter activity"/>
    <property type="evidence" value="ECO:0007669"/>
    <property type="project" value="TreeGrafter"/>
</dbReference>
<dbReference type="Proteomes" id="UP000254537">
    <property type="component" value="Chromosome"/>
</dbReference>
<dbReference type="SUPFAM" id="SSF90123">
    <property type="entry name" value="ABC transporter transmembrane region"/>
    <property type="match status" value="1"/>
</dbReference>
<dbReference type="AlphaFoldDB" id="A0A345Y2W2"/>
<dbReference type="GO" id="GO:0140359">
    <property type="term" value="F:ABC-type transporter activity"/>
    <property type="evidence" value="ECO:0007669"/>
    <property type="project" value="InterPro"/>
</dbReference>
<dbReference type="InterPro" id="IPR011527">
    <property type="entry name" value="ABC1_TM_dom"/>
</dbReference>
<dbReference type="PROSITE" id="PS50990">
    <property type="entry name" value="PEPTIDASE_C39"/>
    <property type="match status" value="1"/>
</dbReference>
<organism evidence="17 18">
    <name type="scientific">Crenobacter cavernae</name>
    <dbReference type="NCBI Taxonomy" id="2290923"/>
    <lineage>
        <taxon>Bacteria</taxon>
        <taxon>Pseudomonadati</taxon>
        <taxon>Pseudomonadota</taxon>
        <taxon>Betaproteobacteria</taxon>
        <taxon>Neisseriales</taxon>
        <taxon>Neisseriaceae</taxon>
        <taxon>Crenobacter</taxon>
    </lineage>
</organism>
<accession>A0A345Y2W2</accession>
<dbReference type="Pfam" id="PF00664">
    <property type="entry name" value="ABC_membrane"/>
    <property type="match status" value="1"/>
</dbReference>
<dbReference type="RefSeq" id="WP_115432146.1">
    <property type="nucleotide sequence ID" value="NZ_CP031337.1"/>
</dbReference>
<keyword evidence="9 13" id="KW-0472">Membrane</keyword>
<feature type="domain" description="ABC transmembrane type-1" evidence="15">
    <location>
        <begin position="163"/>
        <end position="442"/>
    </location>
</feature>
<evidence type="ECO:0000256" key="12">
    <source>
        <dbReference type="ARBA" id="ARBA00072252"/>
    </source>
</evidence>
<evidence type="ECO:0000256" key="8">
    <source>
        <dbReference type="ARBA" id="ARBA00022989"/>
    </source>
</evidence>
<dbReference type="FunFam" id="3.40.50.300:FF:000299">
    <property type="entry name" value="ABC transporter ATP-binding protein/permease"/>
    <property type="match status" value="1"/>
</dbReference>
<dbReference type="GO" id="GO:0016887">
    <property type="term" value="F:ATP hydrolysis activity"/>
    <property type="evidence" value="ECO:0007669"/>
    <property type="project" value="InterPro"/>
</dbReference>
<dbReference type="InterPro" id="IPR039395">
    <property type="entry name" value="Peptidase_C39-like_A"/>
</dbReference>
<keyword evidence="2" id="KW-0813">Transport</keyword>
<dbReference type="PANTHER" id="PTHR24221">
    <property type="entry name" value="ATP-BINDING CASSETTE SUB-FAMILY B"/>
    <property type="match status" value="1"/>
</dbReference>
<dbReference type="SMART" id="SM00382">
    <property type="entry name" value="AAA"/>
    <property type="match status" value="1"/>
</dbReference>
<protein>
    <recommendedName>
        <fullName evidence="12">Cyclolysin secretion/processing ATP-binding protein CyaB</fullName>
    </recommendedName>
</protein>
<evidence type="ECO:0000259" key="16">
    <source>
        <dbReference type="PROSITE" id="PS50990"/>
    </source>
</evidence>
<dbReference type="KEGG" id="ccah:DWG20_01785"/>
<evidence type="ECO:0000313" key="18">
    <source>
        <dbReference type="Proteomes" id="UP000254537"/>
    </source>
</evidence>
<dbReference type="FunFam" id="1.20.1560.10:FF:000056">
    <property type="entry name" value="Alpha-hemolysin translocation ATP-binding protein HlyB"/>
    <property type="match status" value="1"/>
</dbReference>
<keyword evidence="5" id="KW-0354">Hemolysis</keyword>
<evidence type="ECO:0000313" key="17">
    <source>
        <dbReference type="EMBL" id="AXK38264.1"/>
    </source>
</evidence>
<evidence type="ECO:0000259" key="15">
    <source>
        <dbReference type="PROSITE" id="PS50929"/>
    </source>
</evidence>
<evidence type="ECO:0000256" key="10">
    <source>
        <dbReference type="ARBA" id="ARBA00055355"/>
    </source>
</evidence>
<keyword evidence="5" id="KW-0204">Cytolysis</keyword>
<feature type="domain" description="ABC transporter" evidence="14">
    <location>
        <begin position="474"/>
        <end position="710"/>
    </location>
</feature>
<dbReference type="GO" id="GO:0030256">
    <property type="term" value="C:type I protein secretion system complex"/>
    <property type="evidence" value="ECO:0007669"/>
    <property type="project" value="InterPro"/>
</dbReference>
<evidence type="ECO:0000256" key="13">
    <source>
        <dbReference type="SAM" id="Phobius"/>
    </source>
</evidence>
<evidence type="ECO:0000256" key="2">
    <source>
        <dbReference type="ARBA" id="ARBA00022448"/>
    </source>
</evidence>
<evidence type="ECO:0000259" key="14">
    <source>
        <dbReference type="PROSITE" id="PS50893"/>
    </source>
</evidence>
<dbReference type="GO" id="GO:0008233">
    <property type="term" value="F:peptidase activity"/>
    <property type="evidence" value="ECO:0007669"/>
    <property type="project" value="InterPro"/>
</dbReference>
<feature type="domain" description="Peptidase C39" evidence="16">
    <location>
        <begin position="11"/>
        <end position="131"/>
    </location>
</feature>
<dbReference type="SUPFAM" id="SSF53850">
    <property type="entry name" value="Periplasmic binding protein-like II"/>
    <property type="match status" value="1"/>
</dbReference>
<evidence type="ECO:0000256" key="5">
    <source>
        <dbReference type="ARBA" id="ARBA00022735"/>
    </source>
</evidence>
<dbReference type="PROSITE" id="PS50929">
    <property type="entry name" value="ABC_TM1F"/>
    <property type="match status" value="1"/>
</dbReference>
<dbReference type="InterPro" id="IPR005074">
    <property type="entry name" value="Peptidase_C39"/>
</dbReference>
<keyword evidence="7" id="KW-0067">ATP-binding</keyword>
<dbReference type="CDD" id="cd02417">
    <property type="entry name" value="Peptidase_C39_likeA"/>
    <property type="match status" value="1"/>
</dbReference>
<dbReference type="GO" id="GO:0005524">
    <property type="term" value="F:ATP binding"/>
    <property type="evidence" value="ECO:0007669"/>
    <property type="project" value="UniProtKB-KW"/>
</dbReference>
<dbReference type="Pfam" id="PF00005">
    <property type="entry name" value="ABC_tran"/>
    <property type="match status" value="1"/>
</dbReference>
<keyword evidence="3" id="KW-1003">Cell membrane</keyword>
<reference evidence="17 18" key="1">
    <citation type="submission" date="2018-07" db="EMBL/GenBank/DDBJ databases">
        <title>Crenobacter cavernae sp. nov., isolated from a karst cave.</title>
        <authorList>
            <person name="Zhu H."/>
        </authorList>
    </citation>
    <scope>NUCLEOTIDE SEQUENCE [LARGE SCALE GENOMIC DNA]</scope>
    <source>
        <strain evidence="17 18">K1W11S-77</strain>
    </source>
</reference>
<dbReference type="Gene3D" id="1.20.1560.10">
    <property type="entry name" value="ABC transporter type 1, transmembrane domain"/>
    <property type="match status" value="1"/>
</dbReference>
<gene>
    <name evidence="17" type="ORF">DWG20_01785</name>
</gene>
<evidence type="ECO:0000256" key="6">
    <source>
        <dbReference type="ARBA" id="ARBA00022741"/>
    </source>
</evidence>
<comment type="subcellular location">
    <subcellularLocation>
        <location evidence="1">Cell membrane</location>
        <topology evidence="1">Multi-pass membrane protein</topology>
    </subcellularLocation>
</comment>
<dbReference type="NCBIfam" id="TIGR01846">
    <property type="entry name" value="type_I_sec_HlyB"/>
    <property type="match status" value="1"/>
</dbReference>
<dbReference type="InterPro" id="IPR036640">
    <property type="entry name" value="ABC1_TM_sf"/>
</dbReference>
<dbReference type="Pfam" id="PF13343">
    <property type="entry name" value="SBP_bac_6"/>
    <property type="match status" value="1"/>
</dbReference>
<dbReference type="GO" id="GO:0030253">
    <property type="term" value="P:protein secretion by the type I secretion system"/>
    <property type="evidence" value="ECO:0007669"/>
    <property type="project" value="InterPro"/>
</dbReference>
<feature type="transmembrane region" description="Helical" evidence="13">
    <location>
        <begin position="159"/>
        <end position="181"/>
    </location>
</feature>
<dbReference type="CDD" id="cd18588">
    <property type="entry name" value="ABC_6TM_CyaB_HlyB_like"/>
    <property type="match status" value="1"/>
</dbReference>
<dbReference type="EMBL" id="CP031337">
    <property type="protein sequence ID" value="AXK38264.1"/>
    <property type="molecule type" value="Genomic_DNA"/>
</dbReference>
<dbReference type="InterPro" id="IPR003593">
    <property type="entry name" value="AAA+_ATPase"/>
</dbReference>
<evidence type="ECO:0000256" key="11">
    <source>
        <dbReference type="ARBA" id="ARBA00061173"/>
    </source>
</evidence>
<dbReference type="InterPro" id="IPR010132">
    <property type="entry name" value="ATPase_T1SS_HlyB"/>
</dbReference>
<evidence type="ECO:0000256" key="7">
    <source>
        <dbReference type="ARBA" id="ARBA00022840"/>
    </source>
</evidence>
<feature type="transmembrane region" description="Helical" evidence="13">
    <location>
        <begin position="193"/>
        <end position="214"/>
    </location>
</feature>
<dbReference type="InterPro" id="IPR017871">
    <property type="entry name" value="ABC_transporter-like_CS"/>
</dbReference>
<keyword evidence="6" id="KW-0547">Nucleotide-binding</keyword>
<evidence type="ECO:0000256" key="4">
    <source>
        <dbReference type="ARBA" id="ARBA00022692"/>
    </source>
</evidence>
<dbReference type="PROSITE" id="PS00211">
    <property type="entry name" value="ABC_TRANSPORTER_1"/>
    <property type="match status" value="1"/>
</dbReference>
<evidence type="ECO:0000256" key="9">
    <source>
        <dbReference type="ARBA" id="ARBA00023136"/>
    </source>
</evidence>
<evidence type="ECO:0000256" key="1">
    <source>
        <dbReference type="ARBA" id="ARBA00004651"/>
    </source>
</evidence>
<dbReference type="Gene3D" id="3.40.50.300">
    <property type="entry name" value="P-loop containing nucleotide triphosphate hydrolases"/>
    <property type="match status" value="1"/>
</dbReference>
<keyword evidence="4 13" id="KW-0812">Transmembrane</keyword>
<dbReference type="InterPro" id="IPR003439">
    <property type="entry name" value="ABC_transporter-like_ATP-bd"/>
</dbReference>
<dbReference type="InterPro" id="IPR039421">
    <property type="entry name" value="Type_1_exporter"/>
</dbReference>
<keyword evidence="8 13" id="KW-1133">Transmembrane helix</keyword>
<dbReference type="CDD" id="cd13544">
    <property type="entry name" value="PBP2_Fbp_like_1"/>
    <property type="match status" value="1"/>
</dbReference>
<dbReference type="Gene3D" id="3.40.190.10">
    <property type="entry name" value="Periplasmic binding protein-like II"/>
    <property type="match status" value="1"/>
</dbReference>
<evidence type="ECO:0000256" key="3">
    <source>
        <dbReference type="ARBA" id="ARBA00022475"/>
    </source>
</evidence>
<dbReference type="PROSITE" id="PS50893">
    <property type="entry name" value="ABC_TRANSPORTER_2"/>
    <property type="match status" value="1"/>
</dbReference>
<dbReference type="InterPro" id="IPR027417">
    <property type="entry name" value="P-loop_NTPase"/>
</dbReference>
<comment type="similarity">
    <text evidence="11">Belongs to the ABC transporter superfamily. Cyclolysin exporter (TC 3.A.1.109.2) family.</text>
</comment>
<dbReference type="Pfam" id="PF03412">
    <property type="entry name" value="Peptidase_C39"/>
    <property type="match status" value="1"/>
</dbReference>